<dbReference type="AlphaFoldDB" id="A0A0F9MRF0"/>
<evidence type="ECO:0000313" key="1">
    <source>
        <dbReference type="EMBL" id="KKN09915.1"/>
    </source>
</evidence>
<comment type="caution">
    <text evidence="1">The sequence shown here is derived from an EMBL/GenBank/DDBJ whole genome shotgun (WGS) entry which is preliminary data.</text>
</comment>
<reference evidence="1" key="1">
    <citation type="journal article" date="2015" name="Nature">
        <title>Complex archaea that bridge the gap between prokaryotes and eukaryotes.</title>
        <authorList>
            <person name="Spang A."/>
            <person name="Saw J.H."/>
            <person name="Jorgensen S.L."/>
            <person name="Zaremba-Niedzwiedzka K."/>
            <person name="Martijn J."/>
            <person name="Lind A.E."/>
            <person name="van Eijk R."/>
            <person name="Schleper C."/>
            <person name="Guy L."/>
            <person name="Ettema T.J."/>
        </authorList>
    </citation>
    <scope>NUCLEOTIDE SEQUENCE</scope>
</reference>
<name>A0A0F9MRF0_9ZZZZ</name>
<organism evidence="1">
    <name type="scientific">marine sediment metagenome</name>
    <dbReference type="NCBI Taxonomy" id="412755"/>
    <lineage>
        <taxon>unclassified sequences</taxon>
        <taxon>metagenomes</taxon>
        <taxon>ecological metagenomes</taxon>
    </lineage>
</organism>
<gene>
    <name evidence="1" type="ORF">LCGC14_1041800</name>
</gene>
<protein>
    <submittedName>
        <fullName evidence="1">Uncharacterized protein</fullName>
    </submittedName>
</protein>
<proteinExistence type="predicted"/>
<sequence length="123" mass="13722">MDIFEPINDSQALLIILADAISRNNELEITANIHALGLHLEQIKTNTSFLQQQLTQLSKNQNGALKQTSSIIAKPELKSGCYIFSGEKGFFCPRCYDNHGNKVATTRLNSKQRICPVCRTSLK</sequence>
<accession>A0A0F9MRF0</accession>
<dbReference type="EMBL" id="LAZR01004294">
    <property type="protein sequence ID" value="KKN09915.1"/>
    <property type="molecule type" value="Genomic_DNA"/>
</dbReference>